<feature type="transmembrane region" description="Helical" evidence="1">
    <location>
        <begin position="38"/>
        <end position="56"/>
    </location>
</feature>
<feature type="transmembrane region" description="Helical" evidence="1">
    <location>
        <begin position="63"/>
        <end position="82"/>
    </location>
</feature>
<sequence length="126" mass="13711">MWQWILPVVVIVLAVGLKLSWSRLPRWAGWLGVTVEGALSLWLLGVLLVAVVSNVCRAPRGEAASMLLGLGGAVIVLGAIYLRTVFNHVRKVQLANDALKRRIAADHPHDDVSVADDGSVTFKPRR</sequence>
<dbReference type="AlphaFoldDB" id="A0A537LRN9"/>
<organism evidence="2 3">
    <name type="scientific">Candidatus Segetimicrobium genomatis</name>
    <dbReference type="NCBI Taxonomy" id="2569760"/>
    <lineage>
        <taxon>Bacteria</taxon>
        <taxon>Bacillati</taxon>
        <taxon>Candidatus Sysuimicrobiota</taxon>
        <taxon>Candidatus Sysuimicrobiia</taxon>
        <taxon>Candidatus Sysuimicrobiales</taxon>
        <taxon>Candidatus Segetimicrobiaceae</taxon>
        <taxon>Candidatus Segetimicrobium</taxon>
    </lineage>
</organism>
<name>A0A537LRN9_9BACT</name>
<proteinExistence type="predicted"/>
<keyword evidence="1" id="KW-1133">Transmembrane helix</keyword>
<keyword evidence="1" id="KW-0812">Transmembrane</keyword>
<accession>A0A537LRN9</accession>
<dbReference type="Proteomes" id="UP000318661">
    <property type="component" value="Unassembled WGS sequence"/>
</dbReference>
<reference evidence="2 3" key="1">
    <citation type="journal article" date="2019" name="Nat. Microbiol.">
        <title>Mediterranean grassland soil C-N compound turnover is dependent on rainfall and depth, and is mediated by genomically divergent microorganisms.</title>
        <authorList>
            <person name="Diamond S."/>
            <person name="Andeer P.F."/>
            <person name="Li Z."/>
            <person name="Crits-Christoph A."/>
            <person name="Burstein D."/>
            <person name="Anantharaman K."/>
            <person name="Lane K.R."/>
            <person name="Thomas B.C."/>
            <person name="Pan C."/>
            <person name="Northen T.R."/>
            <person name="Banfield J.F."/>
        </authorList>
    </citation>
    <scope>NUCLEOTIDE SEQUENCE [LARGE SCALE GENOMIC DNA]</scope>
    <source>
        <strain evidence="2">NP_2</strain>
    </source>
</reference>
<keyword evidence="1" id="KW-0472">Membrane</keyword>
<comment type="caution">
    <text evidence="2">The sequence shown here is derived from an EMBL/GenBank/DDBJ whole genome shotgun (WGS) entry which is preliminary data.</text>
</comment>
<evidence type="ECO:0008006" key="4">
    <source>
        <dbReference type="Google" id="ProtNLM"/>
    </source>
</evidence>
<evidence type="ECO:0000256" key="1">
    <source>
        <dbReference type="SAM" id="Phobius"/>
    </source>
</evidence>
<protein>
    <recommendedName>
        <fullName evidence="4">DUF2304 domain-containing protein</fullName>
    </recommendedName>
</protein>
<evidence type="ECO:0000313" key="2">
    <source>
        <dbReference type="EMBL" id="TMJ10317.1"/>
    </source>
</evidence>
<evidence type="ECO:0000313" key="3">
    <source>
        <dbReference type="Proteomes" id="UP000318661"/>
    </source>
</evidence>
<dbReference type="EMBL" id="VBAJ01000015">
    <property type="protein sequence ID" value="TMJ10317.1"/>
    <property type="molecule type" value="Genomic_DNA"/>
</dbReference>
<gene>
    <name evidence="2" type="ORF">E6G99_00940</name>
</gene>